<evidence type="ECO:0000313" key="2">
    <source>
        <dbReference type="Proteomes" id="UP000198875"/>
    </source>
</evidence>
<dbReference type="Proteomes" id="UP000198875">
    <property type="component" value="Unassembled WGS sequence"/>
</dbReference>
<name>A0A0U0WBK8_MYCBE</name>
<protein>
    <submittedName>
        <fullName evidence="1">Uncharacterized protein</fullName>
    </submittedName>
</protein>
<proteinExistence type="predicted"/>
<dbReference type="EMBL" id="CSTD01000004">
    <property type="protein sequence ID" value="CPR12390.1"/>
    <property type="molecule type" value="Genomic_DNA"/>
</dbReference>
<gene>
    <name evidence="1" type="ORF">BN971_03688</name>
</gene>
<sequence>MPALMPAAVVPAPPWWTAARPTRRQHGRVVHRGHHPDVIETRRAAEVVGAGANQRPLPQLPTRGTDHAGRLCRRRDRRAAQPEADRRCARRDPRRHLVVVIGRQFQRQPADKGPAGGSVPPRVRQPRQAKVLVGLDLQRHRRGLGGLRQAEGAALDVGGLAGHARLQHPGRQDLRREEVHPRQRNTLALGNIGHELLLVHARQQHVGPGRQRRQGLAFGRPRPGELLHDLGQRADRIRHVGNDLRERAHPFAGVRTIGDRVEARRLDQRQAVGRHRHAHVVAAALQLARHGGAGLHVAAAAVSDHHNLHRDANLSVPARARPRGQKVEDRPTRAACLTVCI</sequence>
<reference evidence="1 2" key="1">
    <citation type="submission" date="2015-03" db="EMBL/GenBank/DDBJ databases">
        <authorList>
            <person name="Murphy D."/>
        </authorList>
    </citation>
    <scope>NUCLEOTIDE SEQUENCE [LARGE SCALE GENOMIC DNA]</scope>
    <source>
        <strain evidence="1 2">DSM 44277</strain>
    </source>
</reference>
<accession>A0A0U0WBK8</accession>
<organism evidence="1 2">
    <name type="scientific">Mycobacterium bohemicum DSM 44277</name>
    <dbReference type="NCBI Taxonomy" id="1236609"/>
    <lineage>
        <taxon>Bacteria</taxon>
        <taxon>Bacillati</taxon>
        <taxon>Actinomycetota</taxon>
        <taxon>Actinomycetes</taxon>
        <taxon>Mycobacteriales</taxon>
        <taxon>Mycobacteriaceae</taxon>
        <taxon>Mycobacterium</taxon>
    </lineage>
</organism>
<evidence type="ECO:0000313" key="1">
    <source>
        <dbReference type="EMBL" id="CPR12390.1"/>
    </source>
</evidence>
<dbReference type="AlphaFoldDB" id="A0A0U0WBK8"/>